<accession>A0A8J3JSU1</accession>
<organism evidence="1 2">
    <name type="scientific">Catellatospora bangladeshensis</name>
    <dbReference type="NCBI Taxonomy" id="310355"/>
    <lineage>
        <taxon>Bacteria</taxon>
        <taxon>Bacillati</taxon>
        <taxon>Actinomycetota</taxon>
        <taxon>Actinomycetes</taxon>
        <taxon>Micromonosporales</taxon>
        <taxon>Micromonosporaceae</taxon>
        <taxon>Catellatospora</taxon>
    </lineage>
</organism>
<protein>
    <submittedName>
        <fullName evidence="1">Uncharacterized protein</fullName>
    </submittedName>
</protein>
<evidence type="ECO:0000313" key="2">
    <source>
        <dbReference type="Proteomes" id="UP000601223"/>
    </source>
</evidence>
<proteinExistence type="predicted"/>
<comment type="caution">
    <text evidence="1">The sequence shown here is derived from an EMBL/GenBank/DDBJ whole genome shotgun (WGS) entry which is preliminary data.</text>
</comment>
<keyword evidence="2" id="KW-1185">Reference proteome</keyword>
<sequence length="101" mass="10220">MFGAGPGVRVQPVELALVVGELPAGGFLDRHDEHVLAFVAQVGQGGQVIAGLLAERGQHLFVFAQAGGVVFAAGTYLGGPDRPPVGGGRDLDVAAMVVVFA</sequence>
<dbReference type="AlphaFoldDB" id="A0A8J3JSU1"/>
<name>A0A8J3JSU1_9ACTN</name>
<evidence type="ECO:0000313" key="1">
    <source>
        <dbReference type="EMBL" id="GIF84303.1"/>
    </source>
</evidence>
<gene>
    <name evidence="1" type="ORF">Cba03nite_56520</name>
</gene>
<dbReference type="EMBL" id="BONF01000036">
    <property type="protein sequence ID" value="GIF84303.1"/>
    <property type="molecule type" value="Genomic_DNA"/>
</dbReference>
<reference evidence="1 2" key="1">
    <citation type="submission" date="2021-01" db="EMBL/GenBank/DDBJ databases">
        <title>Whole genome shotgun sequence of Catellatospora bangladeshensis NBRC 107357.</title>
        <authorList>
            <person name="Komaki H."/>
            <person name="Tamura T."/>
        </authorList>
    </citation>
    <scope>NUCLEOTIDE SEQUENCE [LARGE SCALE GENOMIC DNA]</scope>
    <source>
        <strain evidence="1 2">NBRC 107357</strain>
    </source>
</reference>
<dbReference type="Proteomes" id="UP000601223">
    <property type="component" value="Unassembled WGS sequence"/>
</dbReference>